<feature type="region of interest" description="Disordered" evidence="1">
    <location>
        <begin position="493"/>
        <end position="540"/>
    </location>
</feature>
<feature type="compositionally biased region" description="Basic and acidic residues" evidence="1">
    <location>
        <begin position="678"/>
        <end position="690"/>
    </location>
</feature>
<feature type="region of interest" description="Disordered" evidence="1">
    <location>
        <begin position="548"/>
        <end position="567"/>
    </location>
</feature>
<feature type="compositionally biased region" description="Low complexity" evidence="1">
    <location>
        <begin position="500"/>
        <end position="510"/>
    </location>
</feature>
<evidence type="ECO:0000256" key="1">
    <source>
        <dbReference type="SAM" id="MobiDB-lite"/>
    </source>
</evidence>
<proteinExistence type="predicted"/>
<feature type="compositionally biased region" description="Low complexity" evidence="1">
    <location>
        <begin position="405"/>
        <end position="429"/>
    </location>
</feature>
<keyword evidence="3" id="KW-1185">Reference proteome</keyword>
<feature type="compositionally biased region" description="Basic and acidic residues" evidence="1">
    <location>
        <begin position="632"/>
        <end position="645"/>
    </location>
</feature>
<comment type="caution">
    <text evidence="2">The sequence shown here is derived from an EMBL/GenBank/DDBJ whole genome shotgun (WGS) entry which is preliminary data.</text>
</comment>
<protein>
    <recommendedName>
        <fullName evidence="4">Lipoprotein</fullName>
    </recommendedName>
</protein>
<organism evidence="2 3">
    <name type="scientific">Jannaschia pagri</name>
    <dbReference type="NCBI Taxonomy" id="2829797"/>
    <lineage>
        <taxon>Bacteria</taxon>
        <taxon>Pseudomonadati</taxon>
        <taxon>Pseudomonadota</taxon>
        <taxon>Alphaproteobacteria</taxon>
        <taxon>Rhodobacterales</taxon>
        <taxon>Roseobacteraceae</taxon>
        <taxon>Jannaschia</taxon>
    </lineage>
</organism>
<accession>A0ABQ4NKG3</accession>
<gene>
    <name evidence="2" type="ORF">JANAI62_13480</name>
</gene>
<reference evidence="2 3" key="1">
    <citation type="submission" date="2021-05" db="EMBL/GenBank/DDBJ databases">
        <title>Bacteria Genome sequencing.</title>
        <authorList>
            <person name="Takabe Y."/>
            <person name="Nakajima Y."/>
            <person name="Suzuki S."/>
            <person name="Shiozaki T."/>
        </authorList>
    </citation>
    <scope>NUCLEOTIDE SEQUENCE [LARGE SCALE GENOMIC DNA]</scope>
    <source>
        <strain evidence="2 3">AI_62</strain>
    </source>
</reference>
<feature type="compositionally biased region" description="Basic and acidic residues" evidence="1">
    <location>
        <begin position="517"/>
        <end position="526"/>
    </location>
</feature>
<feature type="compositionally biased region" description="Low complexity" evidence="1">
    <location>
        <begin position="363"/>
        <end position="383"/>
    </location>
</feature>
<evidence type="ECO:0008006" key="4">
    <source>
        <dbReference type="Google" id="ProtNLM"/>
    </source>
</evidence>
<sequence length="794" mass="83123">MVPANKILTVAYGTFSCTLEGFDDPFSTMTDIAEYFRDLAAQDRYFGAEPPTPDMAMLRQIAEAKTQSAVEAEGDDSGVRLRPAAATPAAPDVIAQPIESDAEPVADPVVDAAVAVTDEDVPAEVATQVDEADLPVGEAASDELPAVPDVGVAEVSPEIEAAAEGDAPAEDTALDQSAAAKLARIRNAVAEEEAFSSPYSEDQHAEDEGLIERLQDTLEASFETAEETIATVNLTDASDDIEGDAELQADGSADEDADELLRVGDAVADSGAAEVSMDAAVAAVAAEPTPKNTVETLAQAVAHTARRRSDQDEASIPAESAKIEEQSNDGSEDVTVGSDDVPAKDASSERPRRRIRVRKVRRAAAAAEAAAEAAASLAADRPAPTAPSAPDGAMSADQPPQNVPSQDTAEAAAVDASAPAASDGPTASDLNLGDDEEADLMAELAAIEAELGRDATGANVEDDIDEVLAPAAASASMGDDDLMAELAAIRAVEELDDTPAEAPAPAPSFDAPDDDETAHVDEKDAVTEPATDAEAEPTDAAFEEVQTAVEDAGEETPAAATDADPEDLERLFAATDSRLSGEDTSRRHANISHLKAAVAARRADDTMETVKVDDSGAYRADLASTVRPRRATKSEEPVKTARPERNAPLVLVSEQRIAEAAQAPQEAPAPVAPRRAPRVADMDREIEAKAPPRRQTPDMGDDFEQFAQDVGATDLADVLEAAAVYSATVMGEDKFSRPRLLHLAAEAVDDLSREDGLRGFGQLLREGTLRKVSRGTFTLGTDSRFRRQAERRVG</sequence>
<dbReference type="EMBL" id="BPFH01000002">
    <property type="protein sequence ID" value="GIT94725.1"/>
    <property type="molecule type" value="Genomic_DNA"/>
</dbReference>
<feature type="compositionally biased region" description="Basic and acidic residues" evidence="1">
    <location>
        <begin position="341"/>
        <end position="350"/>
    </location>
</feature>
<evidence type="ECO:0000313" key="3">
    <source>
        <dbReference type="Proteomes" id="UP000786693"/>
    </source>
</evidence>
<feature type="compositionally biased region" description="Low complexity" evidence="1">
    <location>
        <begin position="658"/>
        <end position="674"/>
    </location>
</feature>
<feature type="compositionally biased region" description="Basic residues" evidence="1">
    <location>
        <begin position="351"/>
        <end position="362"/>
    </location>
</feature>
<evidence type="ECO:0000313" key="2">
    <source>
        <dbReference type="EMBL" id="GIT94725.1"/>
    </source>
</evidence>
<feature type="region of interest" description="Disordered" evidence="1">
    <location>
        <begin position="301"/>
        <end position="445"/>
    </location>
</feature>
<feature type="region of interest" description="Disordered" evidence="1">
    <location>
        <begin position="621"/>
        <end position="700"/>
    </location>
</feature>
<name>A0ABQ4NKG3_9RHOB</name>
<dbReference type="PROSITE" id="PS51257">
    <property type="entry name" value="PROKAR_LIPOPROTEIN"/>
    <property type="match status" value="1"/>
</dbReference>
<dbReference type="Proteomes" id="UP000786693">
    <property type="component" value="Unassembled WGS sequence"/>
</dbReference>